<dbReference type="InterPro" id="IPR019954">
    <property type="entry name" value="Ubiquitin_CS"/>
</dbReference>
<evidence type="ECO:0000313" key="4">
    <source>
        <dbReference type="Proteomes" id="UP001140206"/>
    </source>
</evidence>
<keyword evidence="4" id="KW-1185">Reference proteome</keyword>
<dbReference type="PANTHER" id="PTHR15204:SF5">
    <property type="entry name" value="LARGE PROLINE-RICH PROTEIN BAG6 ISOFORM X1"/>
    <property type="match status" value="1"/>
</dbReference>
<dbReference type="SUPFAM" id="SSF54236">
    <property type="entry name" value="Ubiquitin-like"/>
    <property type="match status" value="1"/>
</dbReference>
<evidence type="ECO:0000259" key="2">
    <source>
        <dbReference type="PROSITE" id="PS50053"/>
    </source>
</evidence>
<feature type="compositionally biased region" description="Low complexity" evidence="1">
    <location>
        <begin position="649"/>
        <end position="692"/>
    </location>
</feature>
<feature type="region of interest" description="Disordered" evidence="1">
    <location>
        <begin position="425"/>
        <end position="454"/>
    </location>
</feature>
<evidence type="ECO:0000256" key="1">
    <source>
        <dbReference type="SAM" id="MobiDB-lite"/>
    </source>
</evidence>
<evidence type="ECO:0000313" key="3">
    <source>
        <dbReference type="EMBL" id="KAJ4748256.1"/>
    </source>
</evidence>
<feature type="compositionally biased region" description="Low complexity" evidence="1">
    <location>
        <begin position="105"/>
        <end position="120"/>
    </location>
</feature>
<dbReference type="GO" id="GO:0036503">
    <property type="term" value="P:ERAD pathway"/>
    <property type="evidence" value="ECO:0007669"/>
    <property type="project" value="TreeGrafter"/>
</dbReference>
<feature type="region of interest" description="Disordered" evidence="1">
    <location>
        <begin position="164"/>
        <end position="198"/>
    </location>
</feature>
<dbReference type="EMBL" id="JAMFTS010000005">
    <property type="protein sequence ID" value="KAJ4748256.1"/>
    <property type="molecule type" value="Genomic_DNA"/>
</dbReference>
<dbReference type="Proteomes" id="UP001140206">
    <property type="component" value="Chromosome 5"/>
</dbReference>
<dbReference type="GO" id="GO:0031593">
    <property type="term" value="F:polyubiquitin modification-dependent protein binding"/>
    <property type="evidence" value="ECO:0007669"/>
    <property type="project" value="TreeGrafter"/>
</dbReference>
<dbReference type="PANTHER" id="PTHR15204">
    <property type="entry name" value="LARGE PROLINE-RICH PROTEIN BAG6"/>
    <property type="match status" value="1"/>
</dbReference>
<feature type="region of interest" description="Disordered" evidence="1">
    <location>
        <begin position="527"/>
        <end position="698"/>
    </location>
</feature>
<dbReference type="PROSITE" id="PS50053">
    <property type="entry name" value="UBIQUITIN_2"/>
    <property type="match status" value="1"/>
</dbReference>
<protein>
    <submittedName>
        <fullName evidence="3">Ubiquitin family protein</fullName>
    </submittedName>
</protein>
<dbReference type="GO" id="GO:0051787">
    <property type="term" value="F:misfolded protein binding"/>
    <property type="evidence" value="ECO:0007669"/>
    <property type="project" value="TreeGrafter"/>
</dbReference>
<feature type="domain" description="Ubiquitin-like" evidence="2">
    <location>
        <begin position="21"/>
        <end position="96"/>
    </location>
</feature>
<dbReference type="GO" id="GO:0071818">
    <property type="term" value="C:BAT3 complex"/>
    <property type="evidence" value="ECO:0007669"/>
    <property type="project" value="TreeGrafter"/>
</dbReference>
<dbReference type="Pfam" id="PF00240">
    <property type="entry name" value="ubiquitin"/>
    <property type="match status" value="1"/>
</dbReference>
<name>A0AAV8C0T5_9POAL</name>
<sequence length="894" mass="93334">MSDDVSREASSSNQESDEQTFEINVKTLENEVHKVEVTKDMLVAALKEKIVDITGVPVEQQRLIFRGRVLNDDQPLSEYHVKDGHTLHMVARRLTDGQSAPGSTSADGNSNASNDSGANGQQNRPGQGPRNVIFGVNITETGEEMTDQIVRGIGEMLRSLSSGLMAPGGGVGNNQPSANAGSGSEGSQNANNRTQPVNPVQPGFAVLNHQIQVSPLPPAALIPRNMVIPDSVTTLSDFIHRMEVVLQSSVGSQNGGTPSQPPPRPEAVPLNQRGVPTPQALASVIAQARQLLTGSFASSLSQFMQHLERDAGSTDGPVRQAIQSEAMQTGILMQHLGAMLLELGRTTMTLRMSSSPEESVVNSGPSVYLNANGPNPIMVQPFPLQTSSLLSGGQIISGVAGPFSSATGAAVPPFGLTANELSVDPNAAQPIQPSGGPGDPQPLRSLAPGGVMRPVGPGGHLLSVVYPVQVRAQVSGGSASQPRTSAPQSNQSTQSSFESTGPGGLSSLVQQINAQLNNVLSGYQPGQVLQPDQVNQTGQASVTRGQGTDDVPLQTSEQVSTSGNMRSRSLSRQDVSLIRSGSDNKVNQGSTDTASSNSTVPSTSPETMQSPKSIQRSETGMQAPLGLGLAGLQPKKKVKASTKPTGDGPSQSPASASSTPQLDFQSLLSQFSSRSNPNQMQSTAQQSQAPPQRGDLGSMLSQMLQSPAINNLLTNMANQSGMGSPGEFRSVMEQCTQDPAMQNIFGDLVQQIDRQNGTGVSQGGPNAGGGIDLSRIVQQMMPVVSNVLGGGSGVPTGGNPTNTPVASSPSVRAGQNSEASLQQACARIEQHDLASNIFTSVMEGTGLYRTADADFTELIDALGSDSDLANDYMNVLCEEIRKRLQSDSSMGSRQ</sequence>
<accession>A0AAV8C0T5</accession>
<feature type="compositionally biased region" description="Polar residues" evidence="1">
    <location>
        <begin position="530"/>
        <end position="546"/>
    </location>
</feature>
<dbReference type="InterPro" id="IPR029071">
    <property type="entry name" value="Ubiquitin-like_domsf"/>
</dbReference>
<organism evidence="3 4">
    <name type="scientific">Rhynchospora pubera</name>
    <dbReference type="NCBI Taxonomy" id="906938"/>
    <lineage>
        <taxon>Eukaryota</taxon>
        <taxon>Viridiplantae</taxon>
        <taxon>Streptophyta</taxon>
        <taxon>Embryophyta</taxon>
        <taxon>Tracheophyta</taxon>
        <taxon>Spermatophyta</taxon>
        <taxon>Magnoliopsida</taxon>
        <taxon>Liliopsida</taxon>
        <taxon>Poales</taxon>
        <taxon>Cyperaceae</taxon>
        <taxon>Cyperoideae</taxon>
        <taxon>Rhynchosporeae</taxon>
        <taxon>Rhynchospora</taxon>
    </lineage>
</organism>
<dbReference type="PROSITE" id="PS00299">
    <property type="entry name" value="UBIQUITIN_1"/>
    <property type="match status" value="1"/>
</dbReference>
<dbReference type="InterPro" id="IPR019956">
    <property type="entry name" value="Ubiquitin_dom"/>
</dbReference>
<feature type="compositionally biased region" description="Polar residues" evidence="1">
    <location>
        <begin position="553"/>
        <end position="620"/>
    </location>
</feature>
<feature type="compositionally biased region" description="Polar residues" evidence="1">
    <location>
        <begin position="475"/>
        <end position="499"/>
    </location>
</feature>
<dbReference type="FunFam" id="3.10.20.90:FF:000154">
    <property type="entry name" value="Large proline-rich protein BAG6"/>
    <property type="match status" value="1"/>
</dbReference>
<feature type="region of interest" description="Disordered" evidence="1">
    <location>
        <begin position="475"/>
        <end position="506"/>
    </location>
</feature>
<dbReference type="Gene3D" id="3.10.20.90">
    <property type="entry name" value="Phosphatidylinositol 3-kinase Catalytic Subunit, Chain A, domain 1"/>
    <property type="match status" value="1"/>
</dbReference>
<gene>
    <name evidence="3" type="ORF">LUZ62_082661</name>
</gene>
<comment type="caution">
    <text evidence="3">The sequence shown here is derived from an EMBL/GenBank/DDBJ whole genome shotgun (WGS) entry which is preliminary data.</text>
</comment>
<dbReference type="SMART" id="SM00213">
    <property type="entry name" value="UBQ"/>
    <property type="match status" value="1"/>
</dbReference>
<dbReference type="InterPro" id="IPR000626">
    <property type="entry name" value="Ubiquitin-like_dom"/>
</dbReference>
<feature type="compositionally biased region" description="Low complexity" evidence="1">
    <location>
        <begin position="622"/>
        <end position="633"/>
    </location>
</feature>
<feature type="compositionally biased region" description="Polar residues" evidence="1">
    <location>
        <begin position="173"/>
        <end position="198"/>
    </location>
</feature>
<reference evidence="3" key="1">
    <citation type="submission" date="2022-08" db="EMBL/GenBank/DDBJ databases">
        <authorList>
            <person name="Marques A."/>
        </authorList>
    </citation>
    <scope>NUCLEOTIDE SEQUENCE</scope>
    <source>
        <strain evidence="3">RhyPub2mFocal</strain>
        <tissue evidence="3">Leaves</tissue>
    </source>
</reference>
<proteinExistence type="predicted"/>
<feature type="region of interest" description="Disordered" evidence="1">
    <location>
        <begin position="250"/>
        <end position="274"/>
    </location>
</feature>
<dbReference type="PRINTS" id="PR00348">
    <property type="entry name" value="UBIQUITIN"/>
</dbReference>
<feature type="region of interest" description="Disordered" evidence="1">
    <location>
        <begin position="1"/>
        <end position="20"/>
    </location>
</feature>
<feature type="region of interest" description="Disordered" evidence="1">
    <location>
        <begin position="96"/>
        <end position="132"/>
    </location>
</feature>
<dbReference type="AlphaFoldDB" id="A0AAV8C0T5"/>
<dbReference type="CDD" id="cd17039">
    <property type="entry name" value="Ubl_ubiquitin_like"/>
    <property type="match status" value="1"/>
</dbReference>